<dbReference type="OrthoDB" id="14161at2759"/>
<comment type="cofactor">
    <cofactor evidence="1">
        <name>heme</name>
        <dbReference type="ChEBI" id="CHEBI:30413"/>
    </cofactor>
</comment>
<dbReference type="InterPro" id="IPR050705">
    <property type="entry name" value="Cytochrome_P450_3A"/>
</dbReference>
<keyword evidence="8" id="KW-0560">Oxidoreductase</keyword>
<proteinExistence type="inferred from homology"/>
<dbReference type="EMBL" id="OC877079">
    <property type="protein sequence ID" value="CAD7639763.1"/>
    <property type="molecule type" value="Genomic_DNA"/>
</dbReference>
<accession>A0A7R9LDN1</accession>
<dbReference type="InterPro" id="IPR036849">
    <property type="entry name" value="Enolase-like_C_sf"/>
</dbReference>
<sequence length="593" mass="67433">MVDANQRWDVDEAIAWMKQLTDFGLLWIEEPTSPDDVLGHARIAQALKPYGIGVATGEQCQNRVLFKQYLQAQGLQFLQIDSCRLGGVNEILSIILMAHKFGVPVCPHAGGVGLCEYVQHLSMWDYVSVSGSTDNRMIEYVRHLSEHYTYPASATRGRYVAPKHPGYGCEMKAASIQYYEFPNGTYFTRNFNYFTKLGIKGPRPYFFVGTLWGNFLQPNPVLELQRYQKYGKIYGIFEGNKAIVQVGDPDLIKQILVTDFHVFAGRRGIGNVRHPIMDLTLVAAKGDDWRRIRWIVSPTFTPGKMKRMYPLVRQSLATFLDTLDTYAVDKQEINAKDMYGCYAMDVIANCAFATKTNSLKDPNNAFLINARKVFSPPVWRVLIGFLLPTNALNFLNIRTLFEEKSLDFFSQTMREIIKNRKKSETKFNDFVELLMKAKERNDENRDESDGHEDHYINEEDNNKKKVLDNNLTSIKCLTEDEVLAQGFSFFAAGFETTSSTLAFCSYELALNPDVQQKLYEEVMASVDTNGEIDYEVLTKLPFLDAVITETLRLHSTALKLTRKAAEDYRLGDTGITIPKGDIVEIPIHAIHHS</sequence>
<keyword evidence="10" id="KW-0503">Monooxygenase</keyword>
<dbReference type="GO" id="GO:0005789">
    <property type="term" value="C:endoplasmic reticulum membrane"/>
    <property type="evidence" value="ECO:0007669"/>
    <property type="project" value="UniProtKB-SubCell"/>
</dbReference>
<dbReference type="FunFam" id="1.10.630.10:FF:000182">
    <property type="entry name" value="Cytochrome P450 3A4"/>
    <property type="match status" value="1"/>
</dbReference>
<dbReference type="GO" id="GO:0020037">
    <property type="term" value="F:heme binding"/>
    <property type="evidence" value="ECO:0007669"/>
    <property type="project" value="InterPro"/>
</dbReference>
<dbReference type="Gene3D" id="1.10.630.10">
    <property type="entry name" value="Cytochrome P450"/>
    <property type="match status" value="1"/>
</dbReference>
<dbReference type="GO" id="GO:0008395">
    <property type="term" value="F:steroid hydroxylase activity"/>
    <property type="evidence" value="ECO:0007669"/>
    <property type="project" value="TreeGrafter"/>
</dbReference>
<dbReference type="SUPFAM" id="SSF48264">
    <property type="entry name" value="Cytochrome P450"/>
    <property type="match status" value="1"/>
</dbReference>
<evidence type="ECO:0000313" key="13">
    <source>
        <dbReference type="Proteomes" id="UP000759131"/>
    </source>
</evidence>
<gene>
    <name evidence="12" type="ORF">OSB1V03_LOCUS17911</name>
</gene>
<evidence type="ECO:0000256" key="1">
    <source>
        <dbReference type="ARBA" id="ARBA00001971"/>
    </source>
</evidence>
<name>A0A7R9LDN1_9ACAR</name>
<dbReference type="EMBL" id="CAJPIZ010022504">
    <property type="protein sequence ID" value="CAG2117959.1"/>
    <property type="molecule type" value="Genomic_DNA"/>
</dbReference>
<dbReference type="InterPro" id="IPR002401">
    <property type="entry name" value="Cyt_P450_E_grp-I"/>
</dbReference>
<feature type="domain" description="Enolase C-terminal" evidence="11">
    <location>
        <begin position="1"/>
        <end position="173"/>
    </location>
</feature>
<comment type="subcellular location">
    <subcellularLocation>
        <location evidence="3">Endoplasmic reticulum membrane</location>
        <topology evidence="3">Peripheral membrane protein</topology>
    </subcellularLocation>
    <subcellularLocation>
        <location evidence="2">Microsome membrane</location>
        <topology evidence="2">Peripheral membrane protein</topology>
    </subcellularLocation>
</comment>
<dbReference type="Proteomes" id="UP000759131">
    <property type="component" value="Unassembled WGS sequence"/>
</dbReference>
<keyword evidence="5" id="KW-0349">Heme</keyword>
<reference evidence="12" key="1">
    <citation type="submission" date="2020-11" db="EMBL/GenBank/DDBJ databases">
        <authorList>
            <person name="Tran Van P."/>
        </authorList>
    </citation>
    <scope>NUCLEOTIDE SEQUENCE</scope>
</reference>
<dbReference type="GO" id="GO:0005506">
    <property type="term" value="F:iron ion binding"/>
    <property type="evidence" value="ECO:0007669"/>
    <property type="project" value="InterPro"/>
</dbReference>
<comment type="similarity">
    <text evidence="4">Belongs to the cytochrome P450 family.</text>
</comment>
<evidence type="ECO:0000256" key="3">
    <source>
        <dbReference type="ARBA" id="ARBA00004406"/>
    </source>
</evidence>
<dbReference type="Gene3D" id="3.20.20.120">
    <property type="entry name" value="Enolase-like C-terminal domain"/>
    <property type="match status" value="1"/>
</dbReference>
<dbReference type="PANTHER" id="PTHR24302">
    <property type="entry name" value="CYTOCHROME P450 FAMILY 3"/>
    <property type="match status" value="1"/>
</dbReference>
<keyword evidence="13" id="KW-1185">Reference proteome</keyword>
<evidence type="ECO:0000256" key="2">
    <source>
        <dbReference type="ARBA" id="ARBA00004174"/>
    </source>
</evidence>
<evidence type="ECO:0000256" key="9">
    <source>
        <dbReference type="ARBA" id="ARBA00023004"/>
    </source>
</evidence>
<protein>
    <recommendedName>
        <fullName evidence="11">Enolase C-terminal domain-containing protein</fullName>
    </recommendedName>
</protein>
<evidence type="ECO:0000259" key="11">
    <source>
        <dbReference type="Pfam" id="PF13378"/>
    </source>
</evidence>
<keyword evidence="7" id="KW-0256">Endoplasmic reticulum</keyword>
<dbReference type="GO" id="GO:0016705">
    <property type="term" value="F:oxidoreductase activity, acting on paired donors, with incorporation or reduction of molecular oxygen"/>
    <property type="evidence" value="ECO:0007669"/>
    <property type="project" value="InterPro"/>
</dbReference>
<keyword evidence="6" id="KW-0479">Metal-binding</keyword>
<dbReference type="InterPro" id="IPR029065">
    <property type="entry name" value="Enolase_C-like"/>
</dbReference>
<dbReference type="InterPro" id="IPR036396">
    <property type="entry name" value="Cyt_P450_sf"/>
</dbReference>
<dbReference type="PANTHER" id="PTHR24302:SF15">
    <property type="entry name" value="FATTY-ACID PEROXYGENASE"/>
    <property type="match status" value="1"/>
</dbReference>
<dbReference type="PRINTS" id="PR00463">
    <property type="entry name" value="EP450I"/>
</dbReference>
<evidence type="ECO:0000256" key="8">
    <source>
        <dbReference type="ARBA" id="ARBA00023002"/>
    </source>
</evidence>
<evidence type="ECO:0000256" key="4">
    <source>
        <dbReference type="ARBA" id="ARBA00010617"/>
    </source>
</evidence>
<evidence type="ECO:0000256" key="10">
    <source>
        <dbReference type="ARBA" id="ARBA00023033"/>
    </source>
</evidence>
<dbReference type="Pfam" id="PF00067">
    <property type="entry name" value="p450"/>
    <property type="match status" value="1"/>
</dbReference>
<evidence type="ECO:0000256" key="6">
    <source>
        <dbReference type="ARBA" id="ARBA00022723"/>
    </source>
</evidence>
<dbReference type="SUPFAM" id="SSF51604">
    <property type="entry name" value="Enolase C-terminal domain-like"/>
    <property type="match status" value="1"/>
</dbReference>
<dbReference type="PRINTS" id="PR00385">
    <property type="entry name" value="P450"/>
</dbReference>
<organism evidence="12">
    <name type="scientific">Medioppia subpectinata</name>
    <dbReference type="NCBI Taxonomy" id="1979941"/>
    <lineage>
        <taxon>Eukaryota</taxon>
        <taxon>Metazoa</taxon>
        <taxon>Ecdysozoa</taxon>
        <taxon>Arthropoda</taxon>
        <taxon>Chelicerata</taxon>
        <taxon>Arachnida</taxon>
        <taxon>Acari</taxon>
        <taxon>Acariformes</taxon>
        <taxon>Sarcoptiformes</taxon>
        <taxon>Oribatida</taxon>
        <taxon>Brachypylina</taxon>
        <taxon>Oppioidea</taxon>
        <taxon>Oppiidae</taxon>
        <taxon>Medioppia</taxon>
    </lineage>
</organism>
<evidence type="ECO:0000256" key="7">
    <source>
        <dbReference type="ARBA" id="ARBA00022848"/>
    </source>
</evidence>
<dbReference type="AlphaFoldDB" id="A0A7R9LDN1"/>
<feature type="non-terminal residue" evidence="12">
    <location>
        <position position="593"/>
    </location>
</feature>
<evidence type="ECO:0000256" key="5">
    <source>
        <dbReference type="ARBA" id="ARBA00022617"/>
    </source>
</evidence>
<keyword evidence="9" id="KW-0408">Iron</keyword>
<keyword evidence="7" id="KW-0492">Microsome</keyword>
<evidence type="ECO:0000313" key="12">
    <source>
        <dbReference type="EMBL" id="CAD7639763.1"/>
    </source>
</evidence>
<dbReference type="Pfam" id="PF13378">
    <property type="entry name" value="MR_MLE_C"/>
    <property type="match status" value="1"/>
</dbReference>
<dbReference type="InterPro" id="IPR001128">
    <property type="entry name" value="Cyt_P450"/>
</dbReference>